<dbReference type="InterPro" id="IPR055170">
    <property type="entry name" value="GFO_IDH_MocA-like_dom"/>
</dbReference>
<feature type="region of interest" description="Disordered" evidence="1">
    <location>
        <begin position="268"/>
        <end position="294"/>
    </location>
</feature>
<proteinExistence type="predicted"/>
<evidence type="ECO:0000313" key="5">
    <source>
        <dbReference type="Proteomes" id="UP001596432"/>
    </source>
</evidence>
<dbReference type="AlphaFoldDB" id="A0ABD5Y0T0"/>
<dbReference type="Gene3D" id="3.30.360.10">
    <property type="entry name" value="Dihydrodipicolinate Reductase, domain 2"/>
    <property type="match status" value="1"/>
</dbReference>
<dbReference type="SUPFAM" id="SSF51735">
    <property type="entry name" value="NAD(P)-binding Rossmann-fold domains"/>
    <property type="match status" value="1"/>
</dbReference>
<dbReference type="InterPro" id="IPR036291">
    <property type="entry name" value="NAD(P)-bd_dom_sf"/>
</dbReference>
<evidence type="ECO:0000259" key="3">
    <source>
        <dbReference type="Pfam" id="PF22725"/>
    </source>
</evidence>
<dbReference type="InterPro" id="IPR000683">
    <property type="entry name" value="Gfo/Idh/MocA-like_OxRdtase_N"/>
</dbReference>
<evidence type="ECO:0000313" key="4">
    <source>
        <dbReference type="EMBL" id="MFC7141003.1"/>
    </source>
</evidence>
<dbReference type="EMBL" id="JBHTAS010000001">
    <property type="protein sequence ID" value="MFC7141003.1"/>
    <property type="molecule type" value="Genomic_DNA"/>
</dbReference>
<feature type="domain" description="Gfo/Idh/MocA-like oxidoreductase N-terminal" evidence="2">
    <location>
        <begin position="5"/>
        <end position="120"/>
    </location>
</feature>
<sequence>MADPLRYGIVGCAGIGNTHAEAVREASGATLAACADLDAEAAGTFADEHDVSDTYEDPAKMVEDGDVDAVSVCTPSGTHADVTTSVAEAGAHVLCEKPLDVTAERVDRMIAACEDGGVTLAGVFQRRFEPGLRRAKRAVDDGEIGRPVLGDTHVKWFRPQFYYDDAAWRGTRDMDGGAFMNQGIHSLDALQWIMGGVESVQAELDALDRDLECEDTGALVLRFENGAVGTVAVTTATKGGTDRTEINGTEGTIALDETDITDFRVGTGEESRYHAETEQRLAEGDPHDAGTGHTGVVQDFVTAVREGREPEVTGRAARTAIDIILAAYRSSETGERVQLDEIRGV</sequence>
<dbReference type="RefSeq" id="WP_274322096.1">
    <property type="nucleotide sequence ID" value="NZ_CP118158.1"/>
</dbReference>
<dbReference type="Proteomes" id="UP001596432">
    <property type="component" value="Unassembled WGS sequence"/>
</dbReference>
<protein>
    <submittedName>
        <fullName evidence="4">Gfo/Idh/MocA family protein</fullName>
    </submittedName>
</protein>
<accession>A0ABD5Y0T0</accession>
<dbReference type="Pfam" id="PF22725">
    <property type="entry name" value="GFO_IDH_MocA_C3"/>
    <property type="match status" value="1"/>
</dbReference>
<evidence type="ECO:0000256" key="1">
    <source>
        <dbReference type="SAM" id="MobiDB-lite"/>
    </source>
</evidence>
<comment type="caution">
    <text evidence="4">The sequence shown here is derived from an EMBL/GenBank/DDBJ whole genome shotgun (WGS) entry which is preliminary data.</text>
</comment>
<dbReference type="PANTHER" id="PTHR43249">
    <property type="entry name" value="UDP-N-ACETYL-2-AMINO-2-DEOXY-D-GLUCURONATE OXIDASE"/>
    <property type="match status" value="1"/>
</dbReference>
<feature type="domain" description="GFO/IDH/MocA-like oxidoreductase" evidence="3">
    <location>
        <begin position="133"/>
        <end position="253"/>
    </location>
</feature>
<dbReference type="PANTHER" id="PTHR43249:SF1">
    <property type="entry name" value="D-GLUCOSIDE 3-DEHYDROGENASE"/>
    <property type="match status" value="1"/>
</dbReference>
<evidence type="ECO:0000259" key="2">
    <source>
        <dbReference type="Pfam" id="PF01408"/>
    </source>
</evidence>
<dbReference type="GeneID" id="78821310"/>
<dbReference type="Gene3D" id="3.40.50.720">
    <property type="entry name" value="NAD(P)-binding Rossmann-like Domain"/>
    <property type="match status" value="1"/>
</dbReference>
<name>A0ABD5Y0T0_9EURY</name>
<dbReference type="InterPro" id="IPR052515">
    <property type="entry name" value="Gfo/Idh/MocA_Oxidoreductase"/>
</dbReference>
<organism evidence="4 5">
    <name type="scientific">Halosimplex aquaticum</name>
    <dbReference type="NCBI Taxonomy" id="3026162"/>
    <lineage>
        <taxon>Archaea</taxon>
        <taxon>Methanobacteriati</taxon>
        <taxon>Methanobacteriota</taxon>
        <taxon>Stenosarchaea group</taxon>
        <taxon>Halobacteria</taxon>
        <taxon>Halobacteriales</taxon>
        <taxon>Haloarculaceae</taxon>
        <taxon>Halosimplex</taxon>
    </lineage>
</organism>
<feature type="compositionally biased region" description="Basic and acidic residues" evidence="1">
    <location>
        <begin position="268"/>
        <end position="290"/>
    </location>
</feature>
<reference evidence="4 5" key="1">
    <citation type="journal article" date="2019" name="Int. J. Syst. Evol. Microbiol.">
        <title>The Global Catalogue of Microorganisms (GCM) 10K type strain sequencing project: providing services to taxonomists for standard genome sequencing and annotation.</title>
        <authorList>
            <consortium name="The Broad Institute Genomics Platform"/>
            <consortium name="The Broad Institute Genome Sequencing Center for Infectious Disease"/>
            <person name="Wu L."/>
            <person name="Ma J."/>
        </authorList>
    </citation>
    <scope>NUCLEOTIDE SEQUENCE [LARGE SCALE GENOMIC DNA]</scope>
    <source>
        <strain evidence="4 5">XZYJT29</strain>
    </source>
</reference>
<gene>
    <name evidence="4" type="ORF">ACFQMA_14355</name>
</gene>
<dbReference type="SUPFAM" id="SSF55347">
    <property type="entry name" value="Glyceraldehyde-3-phosphate dehydrogenase-like, C-terminal domain"/>
    <property type="match status" value="1"/>
</dbReference>
<keyword evidence="5" id="KW-1185">Reference proteome</keyword>
<dbReference type="Pfam" id="PF01408">
    <property type="entry name" value="GFO_IDH_MocA"/>
    <property type="match status" value="1"/>
</dbReference>